<keyword evidence="3 6" id="KW-0547">Nucleotide-binding</keyword>
<sequence>MLSLYDVGELVGTGGSGSVRKAHERASGIIVAVKSFRSRGFLGRKGSVILPREIDIGLRMKHANIIETRNAFRDEKHFHLVLEFAPYGNAFTAHEILGHFVADLGLAKRLTEGAAEQTLCGTEMYMAPEMSVSTSYDLKVDCWSFGVTVFTLLSWKRPFDVPYTGVQPADFIQWTRLPKKTPSSGQLIVFNSPTSI</sequence>
<evidence type="ECO:0000256" key="1">
    <source>
        <dbReference type="ARBA" id="ARBA00022527"/>
    </source>
</evidence>
<evidence type="ECO:0000256" key="6">
    <source>
        <dbReference type="PIRSR" id="PIRSR630616-2"/>
    </source>
</evidence>
<feature type="binding site" evidence="6">
    <location>
        <begin position="83"/>
        <end position="85"/>
    </location>
    <ligand>
        <name>ATP</name>
        <dbReference type="ChEBI" id="CHEBI:30616"/>
    </ligand>
</feature>
<dbReference type="GO" id="GO:0004674">
    <property type="term" value="F:protein serine/threonine kinase activity"/>
    <property type="evidence" value="ECO:0007669"/>
    <property type="project" value="UniProtKB-KW"/>
</dbReference>
<dbReference type="GO" id="GO:0005524">
    <property type="term" value="F:ATP binding"/>
    <property type="evidence" value="ECO:0007669"/>
    <property type="project" value="UniProtKB-UniRule"/>
</dbReference>
<dbReference type="PROSITE" id="PS50011">
    <property type="entry name" value="PROTEIN_KINASE_DOM"/>
    <property type="match status" value="1"/>
</dbReference>
<dbReference type="PANTHER" id="PTHR24350">
    <property type="entry name" value="SERINE/THREONINE-PROTEIN KINASE IAL-RELATED"/>
    <property type="match status" value="1"/>
</dbReference>
<reference evidence="9 10" key="1">
    <citation type="submission" date="2019-02" db="EMBL/GenBank/DDBJ databases">
        <title>Genome sequencing of the rare red list fungi Antrodiella citrinella (Flaviporus citrinellus).</title>
        <authorList>
            <person name="Buettner E."/>
            <person name="Kellner H."/>
        </authorList>
    </citation>
    <scope>NUCLEOTIDE SEQUENCE [LARGE SCALE GENOMIC DNA]</scope>
    <source>
        <strain evidence="9 10">DSM 108506</strain>
    </source>
</reference>
<evidence type="ECO:0000256" key="4">
    <source>
        <dbReference type="ARBA" id="ARBA00022777"/>
    </source>
</evidence>
<dbReference type="AlphaFoldDB" id="A0A4S4LVL6"/>
<evidence type="ECO:0000313" key="10">
    <source>
        <dbReference type="Proteomes" id="UP000308730"/>
    </source>
</evidence>
<dbReference type="InterPro" id="IPR030616">
    <property type="entry name" value="Aur-like"/>
</dbReference>
<dbReference type="InterPro" id="IPR011009">
    <property type="entry name" value="Kinase-like_dom_sf"/>
</dbReference>
<protein>
    <recommendedName>
        <fullName evidence="8">Protein kinase domain-containing protein</fullName>
    </recommendedName>
</protein>
<dbReference type="InterPro" id="IPR000719">
    <property type="entry name" value="Prot_kinase_dom"/>
</dbReference>
<evidence type="ECO:0000256" key="7">
    <source>
        <dbReference type="PROSITE-ProRule" id="PRU10141"/>
    </source>
</evidence>
<dbReference type="Pfam" id="PF00069">
    <property type="entry name" value="Pkinase"/>
    <property type="match status" value="2"/>
</dbReference>
<evidence type="ECO:0000256" key="3">
    <source>
        <dbReference type="ARBA" id="ARBA00022741"/>
    </source>
</evidence>
<keyword evidence="2" id="KW-0808">Transferase</keyword>
<keyword evidence="1" id="KW-0723">Serine/threonine-protein kinase</keyword>
<keyword evidence="5 6" id="KW-0067">ATP-binding</keyword>
<dbReference type="Gene3D" id="3.30.200.20">
    <property type="entry name" value="Phosphorylase Kinase, domain 1"/>
    <property type="match status" value="1"/>
</dbReference>
<dbReference type="SUPFAM" id="SSF56112">
    <property type="entry name" value="Protein kinase-like (PK-like)"/>
    <property type="match status" value="1"/>
</dbReference>
<evidence type="ECO:0000256" key="5">
    <source>
        <dbReference type="ARBA" id="ARBA00022840"/>
    </source>
</evidence>
<dbReference type="Proteomes" id="UP000308730">
    <property type="component" value="Unassembled WGS sequence"/>
</dbReference>
<organism evidence="9 10">
    <name type="scientific">Antrodiella citrinella</name>
    <dbReference type="NCBI Taxonomy" id="2447956"/>
    <lineage>
        <taxon>Eukaryota</taxon>
        <taxon>Fungi</taxon>
        <taxon>Dikarya</taxon>
        <taxon>Basidiomycota</taxon>
        <taxon>Agaricomycotina</taxon>
        <taxon>Agaricomycetes</taxon>
        <taxon>Polyporales</taxon>
        <taxon>Steccherinaceae</taxon>
        <taxon>Antrodiella</taxon>
    </lineage>
</organism>
<accession>A0A4S4LVL6</accession>
<evidence type="ECO:0000259" key="8">
    <source>
        <dbReference type="PROSITE" id="PS50011"/>
    </source>
</evidence>
<gene>
    <name evidence="9" type="ORF">EUX98_g9277</name>
</gene>
<comment type="caution">
    <text evidence="9">The sequence shown here is derived from an EMBL/GenBank/DDBJ whole genome shotgun (WGS) entry which is preliminary data.</text>
</comment>
<feature type="binding site" evidence="6 7">
    <location>
        <position position="34"/>
    </location>
    <ligand>
        <name>ATP</name>
        <dbReference type="ChEBI" id="CHEBI:30616"/>
    </ligand>
</feature>
<dbReference type="EMBL" id="SGPM01000720">
    <property type="protein sequence ID" value="THH16594.1"/>
    <property type="molecule type" value="Genomic_DNA"/>
</dbReference>
<proteinExistence type="predicted"/>
<evidence type="ECO:0000256" key="2">
    <source>
        <dbReference type="ARBA" id="ARBA00022679"/>
    </source>
</evidence>
<keyword evidence="4" id="KW-0418">Kinase</keyword>
<dbReference type="OrthoDB" id="193860at2759"/>
<feature type="domain" description="Protein kinase" evidence="8">
    <location>
        <begin position="1"/>
        <end position="196"/>
    </location>
</feature>
<dbReference type="PROSITE" id="PS00107">
    <property type="entry name" value="PROTEIN_KINASE_ATP"/>
    <property type="match status" value="1"/>
</dbReference>
<keyword evidence="10" id="KW-1185">Reference proteome</keyword>
<dbReference type="InterPro" id="IPR017441">
    <property type="entry name" value="Protein_kinase_ATP_BS"/>
</dbReference>
<name>A0A4S4LVL6_9APHY</name>
<dbReference type="Gene3D" id="1.10.510.10">
    <property type="entry name" value="Transferase(Phosphotransferase) domain 1"/>
    <property type="match status" value="1"/>
</dbReference>
<evidence type="ECO:0000313" key="9">
    <source>
        <dbReference type="EMBL" id="THH16594.1"/>
    </source>
</evidence>